<gene>
    <name evidence="5 8" type="primary">ftsA</name>
    <name evidence="8" type="ORF">HF203_03925</name>
</gene>
<evidence type="ECO:0000256" key="5">
    <source>
        <dbReference type="HAMAP-Rule" id="MF_02033"/>
    </source>
</evidence>
<dbReference type="EMBL" id="JAAXKX010000003">
    <property type="protein sequence ID" value="NKN32365.1"/>
    <property type="molecule type" value="Genomic_DNA"/>
</dbReference>
<protein>
    <recommendedName>
        <fullName evidence="5 6">Cell division protein FtsA</fullName>
    </recommendedName>
</protein>
<dbReference type="InterPro" id="IPR003494">
    <property type="entry name" value="SHS2_FtsA"/>
</dbReference>
<dbReference type="SUPFAM" id="SSF53067">
    <property type="entry name" value="Actin-like ATPase domain"/>
    <property type="match status" value="2"/>
</dbReference>
<sequence length="411" mass="44027">MSRRNDKNLLVGLDIGTSKVAALIGELKDDDQIEVIGIGTHPSRGLKRGVVVDIESTVQSIQRAVEEAELMAGCEIHSVHAGIAGSHIRSRNSDGVTGVSEGEVTQADVDRVIDSARAVAIPADQKILHILPQEFVIDDQDGVREPIGMCGVRLEAKVHIVTGAASAAQNVTKCIRRCGLEVDDLVLSQLSSSYSVLGEDEKELGVCLVDIGAGTTDLAVFTNGAIRHTAVIPIAGDQVTNDIAVALRTPTQHAEQIKVAHACALAQLAADSEAIEVPSIGDRPPRRLSRQMLAEVAEPRYEELLTLLQNELRRSGLEDMVAGGVVLTGGGAKMEGLVELAESVFDMPVRLGMPQHIIGMPEVVDNPAYATGVGLLMYARQHRFARAPELAEGPGLPGMWSWMRRWFQGNF</sequence>
<evidence type="ECO:0000256" key="6">
    <source>
        <dbReference type="PIRNR" id="PIRNR003101"/>
    </source>
</evidence>
<keyword evidence="2 5" id="KW-0132">Cell division</keyword>
<comment type="caution">
    <text evidence="8">The sequence shown here is derived from an EMBL/GenBank/DDBJ whole genome shotgun (WGS) entry which is preliminary data.</text>
</comment>
<feature type="domain" description="SHS2" evidence="7">
    <location>
        <begin position="10"/>
        <end position="196"/>
    </location>
</feature>
<comment type="subunit">
    <text evidence="5">Self-interacts. Interacts with FtsZ.</text>
</comment>
<dbReference type="Pfam" id="PF02491">
    <property type="entry name" value="SHS2_FTSA"/>
    <property type="match status" value="1"/>
</dbReference>
<dbReference type="PIRSF" id="PIRSF003101">
    <property type="entry name" value="FtsA"/>
    <property type="match status" value="1"/>
</dbReference>
<dbReference type="CDD" id="cd24048">
    <property type="entry name" value="ASKHA_NBD_FtsA"/>
    <property type="match status" value="1"/>
</dbReference>
<keyword evidence="4 5" id="KW-0131">Cell cycle</keyword>
<dbReference type="SMART" id="SM00842">
    <property type="entry name" value="FtsA"/>
    <property type="match status" value="1"/>
</dbReference>
<dbReference type="HAMAP" id="MF_02033">
    <property type="entry name" value="FtsA"/>
    <property type="match status" value="1"/>
</dbReference>
<dbReference type="PANTHER" id="PTHR32432:SF4">
    <property type="entry name" value="CELL DIVISION PROTEIN FTSA"/>
    <property type="match status" value="1"/>
</dbReference>
<comment type="function">
    <text evidence="5 6">Cell division protein that is involved in the assembly of the Z ring. May serve as a membrane anchor for the Z ring.</text>
</comment>
<dbReference type="Pfam" id="PF14450">
    <property type="entry name" value="FtsA"/>
    <property type="match status" value="2"/>
</dbReference>
<evidence type="ECO:0000313" key="8">
    <source>
        <dbReference type="EMBL" id="NKN32365.1"/>
    </source>
</evidence>
<dbReference type="Gene3D" id="3.30.1490.110">
    <property type="match status" value="1"/>
</dbReference>
<evidence type="ECO:0000313" key="9">
    <source>
        <dbReference type="Proteomes" id="UP000740754"/>
    </source>
</evidence>
<dbReference type="NCBIfam" id="TIGR01174">
    <property type="entry name" value="ftsA"/>
    <property type="match status" value="1"/>
</dbReference>
<keyword evidence="9" id="KW-1185">Reference proteome</keyword>
<evidence type="ECO:0000256" key="2">
    <source>
        <dbReference type="ARBA" id="ARBA00022618"/>
    </source>
</evidence>
<dbReference type="RefSeq" id="WP_168666768.1">
    <property type="nucleotide sequence ID" value="NZ_JAAXKX010000003.1"/>
</dbReference>
<evidence type="ECO:0000256" key="4">
    <source>
        <dbReference type="ARBA" id="ARBA00023306"/>
    </source>
</evidence>
<evidence type="ECO:0000256" key="1">
    <source>
        <dbReference type="ARBA" id="ARBA00022475"/>
    </source>
</evidence>
<dbReference type="NCBIfam" id="NF007009">
    <property type="entry name" value="PRK09472.1"/>
    <property type="match status" value="1"/>
</dbReference>
<keyword evidence="1 5" id="KW-1003">Cell membrane</keyword>
<accession>A0ABX1I7I4</accession>
<proteinExistence type="inferred from homology"/>
<dbReference type="InterPro" id="IPR050696">
    <property type="entry name" value="FtsA/MreB"/>
</dbReference>
<organism evidence="8 9">
    <name type="scientific">Marichromatium bheemlicum</name>
    <dbReference type="NCBI Taxonomy" id="365339"/>
    <lineage>
        <taxon>Bacteria</taxon>
        <taxon>Pseudomonadati</taxon>
        <taxon>Pseudomonadota</taxon>
        <taxon>Gammaproteobacteria</taxon>
        <taxon>Chromatiales</taxon>
        <taxon>Chromatiaceae</taxon>
        <taxon>Marichromatium</taxon>
    </lineage>
</organism>
<dbReference type="InterPro" id="IPR043129">
    <property type="entry name" value="ATPase_NBD"/>
</dbReference>
<evidence type="ECO:0000256" key="3">
    <source>
        <dbReference type="ARBA" id="ARBA00023136"/>
    </source>
</evidence>
<comment type="similarity">
    <text evidence="5 6">Belongs to the FtsA/MreB family.</text>
</comment>
<dbReference type="PANTHER" id="PTHR32432">
    <property type="entry name" value="CELL DIVISION PROTEIN FTSA-RELATED"/>
    <property type="match status" value="1"/>
</dbReference>
<dbReference type="GO" id="GO:0051301">
    <property type="term" value="P:cell division"/>
    <property type="evidence" value="ECO:0007669"/>
    <property type="project" value="UniProtKB-KW"/>
</dbReference>
<dbReference type="InterPro" id="IPR020823">
    <property type="entry name" value="Cell_div_FtsA"/>
</dbReference>
<keyword evidence="3 5" id="KW-0472">Membrane</keyword>
<evidence type="ECO:0000259" key="7">
    <source>
        <dbReference type="SMART" id="SM00842"/>
    </source>
</evidence>
<reference evidence="8 9" key="1">
    <citation type="submission" date="2020-04" db="EMBL/GenBank/DDBJ databases">
        <title>Draft Whole-Genome sequence of Marichromatium bheemlicum DSM 18632, type strain.</title>
        <authorList>
            <person name="Kyndt J.A."/>
            <person name="Meyer T.E."/>
        </authorList>
    </citation>
    <scope>NUCLEOTIDE SEQUENCE [LARGE SCALE GENOMIC DNA]</scope>
    <source>
        <strain evidence="8 9">DSM 18632</strain>
    </source>
</reference>
<dbReference type="Gene3D" id="3.30.420.40">
    <property type="match status" value="2"/>
</dbReference>
<name>A0ABX1I7I4_9GAMM</name>
<dbReference type="Proteomes" id="UP000740754">
    <property type="component" value="Unassembled WGS sequence"/>
</dbReference>
<comment type="subcellular location">
    <subcellularLocation>
        <location evidence="5">Cell membrane</location>
        <topology evidence="5">Peripheral membrane protein</topology>
        <orientation evidence="5">Cytoplasmic side</orientation>
    </subcellularLocation>
    <text evidence="5">Localizes to the Z ring in an FtsZ-dependent manner. Targeted to the membrane through a conserved C-terminal amphipathic helix.</text>
</comment>